<dbReference type="Pfam" id="PF02515">
    <property type="entry name" value="CoA_transf_3"/>
    <property type="match status" value="1"/>
</dbReference>
<reference evidence="1 2" key="2">
    <citation type="submission" date="2020-03" db="EMBL/GenBank/DDBJ databases">
        <authorList>
            <person name="Ichikawa N."/>
            <person name="Kimura A."/>
            <person name="Kitahashi Y."/>
            <person name="Uohara A."/>
        </authorList>
    </citation>
    <scope>NUCLEOTIDE SEQUENCE [LARGE SCALE GENOMIC DNA]</scope>
    <source>
        <strain evidence="1 2">NBRC 105367</strain>
    </source>
</reference>
<accession>A0A6F8YRH6</accession>
<organism evidence="1 2">
    <name type="scientific">Phytohabitans suffuscus</name>
    <dbReference type="NCBI Taxonomy" id="624315"/>
    <lineage>
        <taxon>Bacteria</taxon>
        <taxon>Bacillati</taxon>
        <taxon>Actinomycetota</taxon>
        <taxon>Actinomycetes</taxon>
        <taxon>Micromonosporales</taxon>
        <taxon>Micromonosporaceae</taxon>
    </lineage>
</organism>
<protein>
    <recommendedName>
        <fullName evidence="3">CoA transferase</fullName>
    </recommendedName>
</protein>
<name>A0A6F8YRH6_9ACTN</name>
<dbReference type="PANTHER" id="PTHR48228:SF5">
    <property type="entry name" value="ALPHA-METHYLACYL-COA RACEMASE"/>
    <property type="match status" value="1"/>
</dbReference>
<evidence type="ECO:0000313" key="1">
    <source>
        <dbReference type="EMBL" id="BCB88593.1"/>
    </source>
</evidence>
<dbReference type="InterPro" id="IPR050509">
    <property type="entry name" value="CoA-transferase_III"/>
</dbReference>
<dbReference type="KEGG" id="psuu:Psuf_059060"/>
<evidence type="ECO:0000313" key="2">
    <source>
        <dbReference type="Proteomes" id="UP000503011"/>
    </source>
</evidence>
<dbReference type="Proteomes" id="UP000503011">
    <property type="component" value="Chromosome"/>
</dbReference>
<dbReference type="InterPro" id="IPR023606">
    <property type="entry name" value="CoA-Trfase_III_dom_1_sf"/>
</dbReference>
<gene>
    <name evidence="1" type="ORF">Psuf_059060</name>
</gene>
<dbReference type="PANTHER" id="PTHR48228">
    <property type="entry name" value="SUCCINYL-COA--D-CITRAMALATE COA-TRANSFERASE"/>
    <property type="match status" value="1"/>
</dbReference>
<dbReference type="AlphaFoldDB" id="A0A6F8YRH6"/>
<dbReference type="SUPFAM" id="SSF89796">
    <property type="entry name" value="CoA-transferase family III (CaiB/BaiF)"/>
    <property type="match status" value="1"/>
</dbReference>
<reference evidence="1 2" key="1">
    <citation type="submission" date="2020-03" db="EMBL/GenBank/DDBJ databases">
        <title>Whole genome shotgun sequence of Phytohabitans suffuscus NBRC 105367.</title>
        <authorList>
            <person name="Komaki H."/>
            <person name="Tamura T."/>
        </authorList>
    </citation>
    <scope>NUCLEOTIDE SEQUENCE [LARGE SCALE GENOMIC DNA]</scope>
    <source>
        <strain evidence="1 2">NBRC 105367</strain>
    </source>
</reference>
<dbReference type="InterPro" id="IPR003673">
    <property type="entry name" value="CoA-Trfase_fam_III"/>
</dbReference>
<dbReference type="GO" id="GO:0003824">
    <property type="term" value="F:catalytic activity"/>
    <property type="evidence" value="ECO:0007669"/>
    <property type="project" value="InterPro"/>
</dbReference>
<keyword evidence="2" id="KW-1185">Reference proteome</keyword>
<proteinExistence type="predicted"/>
<dbReference type="EMBL" id="AP022871">
    <property type="protein sequence ID" value="BCB88593.1"/>
    <property type="molecule type" value="Genomic_DNA"/>
</dbReference>
<dbReference type="Gene3D" id="3.40.50.10540">
    <property type="entry name" value="Crotonobetainyl-coa:carnitine coa-transferase, domain 1"/>
    <property type="match status" value="1"/>
</dbReference>
<sequence>MTELDATGLPLQGIRVLELASLYAAPLAGTILADFGADVIKIEPPEGDLFRGTGMWTVVARGKRSVVLDVREPSGQSAVRELAREVDVLLHNVPRECWKSGAWATTSCVR</sequence>
<evidence type="ECO:0008006" key="3">
    <source>
        <dbReference type="Google" id="ProtNLM"/>
    </source>
</evidence>